<dbReference type="PANTHER" id="PTHR38439:SF3">
    <property type="entry name" value="COPPER-RESISTANT CUPROPROTEIN COPI"/>
    <property type="match status" value="1"/>
</dbReference>
<dbReference type="Gene3D" id="2.60.40.420">
    <property type="entry name" value="Cupredoxins - blue copper proteins"/>
    <property type="match status" value="1"/>
</dbReference>
<dbReference type="SUPFAM" id="SSF49503">
    <property type="entry name" value="Cupredoxins"/>
    <property type="match status" value="1"/>
</dbReference>
<keyword evidence="2" id="KW-0186">Copper</keyword>
<sequence length="172" mass="17313">MRPMIRIRRLAAAGGVAGLLAALGVPGGGAGRAVAAGPVAAFPIVAAQTAANGEMNYDGTIKGQLVITVPVGAAVQLTLTNKGTLPHSLQIIPYTNQMPAAAVPTPAFPGAQTKDPQAGITKGQTAVVQFTAGKAGRYLMICGFPGHALLGMYGIFEVSPSAATKPTLVIKK</sequence>
<proteinExistence type="predicted"/>
<gene>
    <name evidence="4" type="ORF">E6H04_07510</name>
</gene>
<evidence type="ECO:0000313" key="5">
    <source>
        <dbReference type="Proteomes" id="UP000320048"/>
    </source>
</evidence>
<evidence type="ECO:0000256" key="2">
    <source>
        <dbReference type="ARBA" id="ARBA00023008"/>
    </source>
</evidence>
<dbReference type="InterPro" id="IPR050845">
    <property type="entry name" value="Cu-binding_ET"/>
</dbReference>
<accession>A0A537JBZ3</accession>
<organism evidence="4 5">
    <name type="scientific">Candidatus Segetimicrobium genomatis</name>
    <dbReference type="NCBI Taxonomy" id="2569760"/>
    <lineage>
        <taxon>Bacteria</taxon>
        <taxon>Bacillati</taxon>
        <taxon>Candidatus Sysuimicrobiota</taxon>
        <taxon>Candidatus Sysuimicrobiia</taxon>
        <taxon>Candidatus Sysuimicrobiales</taxon>
        <taxon>Candidatus Segetimicrobiaceae</taxon>
        <taxon>Candidatus Segetimicrobium</taxon>
    </lineage>
</organism>
<reference evidence="4 5" key="1">
    <citation type="journal article" date="2019" name="Nat. Microbiol.">
        <title>Mediterranean grassland soil C-N compound turnover is dependent on rainfall and depth, and is mediated by genomically divergent microorganisms.</title>
        <authorList>
            <person name="Diamond S."/>
            <person name="Andeer P.F."/>
            <person name="Li Z."/>
            <person name="Crits-Christoph A."/>
            <person name="Burstein D."/>
            <person name="Anantharaman K."/>
            <person name="Lane K.R."/>
            <person name="Thomas B.C."/>
            <person name="Pan C."/>
            <person name="Northen T.R."/>
            <person name="Banfield J.F."/>
        </authorList>
    </citation>
    <scope>NUCLEOTIDE SEQUENCE [LARGE SCALE GENOMIC DNA]</scope>
    <source>
        <strain evidence="4">NP_7</strain>
    </source>
</reference>
<dbReference type="GO" id="GO:0046872">
    <property type="term" value="F:metal ion binding"/>
    <property type="evidence" value="ECO:0007669"/>
    <property type="project" value="UniProtKB-KW"/>
</dbReference>
<dbReference type="AlphaFoldDB" id="A0A537JBZ3"/>
<name>A0A537JBZ3_9BACT</name>
<feature type="domain" description="Sulfocyanin-like C-terminal" evidence="3">
    <location>
        <begin position="43"/>
        <end position="162"/>
    </location>
</feature>
<keyword evidence="1" id="KW-0479">Metal-binding</keyword>
<dbReference type="InterPro" id="IPR008972">
    <property type="entry name" value="Cupredoxin"/>
</dbReference>
<protein>
    <recommendedName>
        <fullName evidence="3">Sulfocyanin-like C-terminal domain-containing protein</fullName>
    </recommendedName>
</protein>
<dbReference type="EMBL" id="VBAO01000185">
    <property type="protein sequence ID" value="TMI81079.1"/>
    <property type="molecule type" value="Genomic_DNA"/>
</dbReference>
<evidence type="ECO:0000259" key="3">
    <source>
        <dbReference type="Pfam" id="PF06525"/>
    </source>
</evidence>
<comment type="caution">
    <text evidence="4">The sequence shown here is derived from an EMBL/GenBank/DDBJ whole genome shotgun (WGS) entry which is preliminary data.</text>
</comment>
<dbReference type="InterPro" id="IPR049544">
    <property type="entry name" value="SoxE-like_C"/>
</dbReference>
<dbReference type="Pfam" id="PF06525">
    <property type="entry name" value="SoxE"/>
    <property type="match status" value="1"/>
</dbReference>
<evidence type="ECO:0000313" key="4">
    <source>
        <dbReference type="EMBL" id="TMI81079.1"/>
    </source>
</evidence>
<dbReference type="PANTHER" id="PTHR38439">
    <property type="entry name" value="AURACYANIN-B"/>
    <property type="match status" value="1"/>
</dbReference>
<evidence type="ECO:0000256" key="1">
    <source>
        <dbReference type="ARBA" id="ARBA00022723"/>
    </source>
</evidence>
<dbReference type="Proteomes" id="UP000320048">
    <property type="component" value="Unassembled WGS sequence"/>
</dbReference>